<dbReference type="InterPro" id="IPR011006">
    <property type="entry name" value="CheY-like_superfamily"/>
</dbReference>
<reference evidence="10" key="1">
    <citation type="journal article" date="2011" name="MBio">
        <title>Novel metabolic attributes of the genus Cyanothece, comprising a group of unicellular nitrogen-fixing Cyanobacteria.</title>
        <authorList>
            <person name="Bandyopadhyay A."/>
            <person name="Elvitigala T."/>
            <person name="Welsh E."/>
            <person name="Stockel J."/>
            <person name="Liberton M."/>
            <person name="Min H."/>
            <person name="Sherman L.A."/>
            <person name="Pakrasi H.B."/>
        </authorList>
    </citation>
    <scope>NUCLEOTIDE SEQUENCE [LARGE SCALE GENOMIC DNA]</scope>
    <source>
        <strain evidence="10">PCC 7822</strain>
    </source>
</reference>
<organism evidence="9 10">
    <name type="scientific">Gloeothece verrucosa (strain PCC 7822)</name>
    <name type="common">Cyanothece sp. (strain PCC 7822)</name>
    <dbReference type="NCBI Taxonomy" id="497965"/>
    <lineage>
        <taxon>Bacteria</taxon>
        <taxon>Bacillati</taxon>
        <taxon>Cyanobacteriota</taxon>
        <taxon>Cyanophyceae</taxon>
        <taxon>Oscillatoriophycideae</taxon>
        <taxon>Chroococcales</taxon>
        <taxon>Aphanothecaceae</taxon>
        <taxon>Gloeothece</taxon>
        <taxon>Gloeothece verrucosa</taxon>
    </lineage>
</organism>
<dbReference type="Gene3D" id="3.30.565.10">
    <property type="entry name" value="Histidine kinase-like ATPase, C-terminal domain"/>
    <property type="match status" value="1"/>
</dbReference>
<protein>
    <recommendedName>
        <fullName evidence="2">histidine kinase</fullName>
        <ecNumber evidence="2">2.7.13.3</ecNumber>
    </recommendedName>
</protein>
<dbReference type="KEGG" id="cyj:Cyan7822_3406"/>
<dbReference type="SMART" id="SM00448">
    <property type="entry name" value="REC"/>
    <property type="match status" value="1"/>
</dbReference>
<dbReference type="STRING" id="497965.Cyan7822_3406"/>
<feature type="domain" description="Response regulatory" evidence="8">
    <location>
        <begin position="5"/>
        <end position="121"/>
    </location>
</feature>
<sequence length="379" mass="42371">MDKGNILVVDDTPDNVRLLATMLSEKGYKVRKALNGQIAINTVQTVPPDLILLDINMPGMNGYQVCQALKSDEKTQDIPVIFISALDDVLDKVKAFKVGGVDYITKPFQGEEILVRVENQLTICRQKKQLQQEILDRQKAQEALQVYLHAVSHDLRNPVIGMSMIFNHLLKSSLKTPDSPTISLSISVLKQLANSCDRQLALINSLVETQQFDIWGVSLECKPLSLFHLSQQLAFEWQLRLEQHQATIENKISPDLPPVNADSNQLWRVYENLLANALKYNTSGLKIILNATTVAQQTDPSKTMIRCSVRDDGVGMAAEIAQGLFERYYRGEQARRTSGLGLGLYLCRQIINAHGGQIGVITHPNDGAEFWFTLPIVDH</sequence>
<gene>
    <name evidence="9" type="ordered locus">Cyan7822_3406</name>
</gene>
<dbReference type="EC" id="2.7.13.3" evidence="2"/>
<dbReference type="Pfam" id="PF00072">
    <property type="entry name" value="Response_reg"/>
    <property type="match status" value="1"/>
</dbReference>
<dbReference type="InterPro" id="IPR001789">
    <property type="entry name" value="Sig_transdc_resp-reg_receiver"/>
</dbReference>
<keyword evidence="4 9" id="KW-0808">Transferase</keyword>
<dbReference type="eggNOG" id="COG3706">
    <property type="taxonomic scope" value="Bacteria"/>
</dbReference>
<keyword evidence="10" id="KW-1185">Reference proteome</keyword>
<evidence type="ECO:0000256" key="4">
    <source>
        <dbReference type="ARBA" id="ARBA00022777"/>
    </source>
</evidence>
<dbReference type="PROSITE" id="PS50109">
    <property type="entry name" value="HIS_KIN"/>
    <property type="match status" value="1"/>
</dbReference>
<dbReference type="CDD" id="cd00082">
    <property type="entry name" value="HisKA"/>
    <property type="match status" value="1"/>
</dbReference>
<evidence type="ECO:0000259" key="8">
    <source>
        <dbReference type="PROSITE" id="PS50110"/>
    </source>
</evidence>
<dbReference type="PRINTS" id="PR00344">
    <property type="entry name" value="BCTRLSENSOR"/>
</dbReference>
<name>E0UDP3_GLOV7</name>
<dbReference type="InterPro" id="IPR003661">
    <property type="entry name" value="HisK_dim/P_dom"/>
</dbReference>
<evidence type="ECO:0000256" key="3">
    <source>
        <dbReference type="ARBA" id="ARBA00022553"/>
    </source>
</evidence>
<keyword evidence="5" id="KW-0902">Two-component regulatory system</keyword>
<dbReference type="PANTHER" id="PTHR43547:SF2">
    <property type="entry name" value="HYBRID SIGNAL TRANSDUCTION HISTIDINE KINASE C"/>
    <property type="match status" value="1"/>
</dbReference>
<dbReference type="EMBL" id="CP002198">
    <property type="protein sequence ID" value="ADN15356.1"/>
    <property type="molecule type" value="Genomic_DNA"/>
</dbReference>
<evidence type="ECO:0000256" key="6">
    <source>
        <dbReference type="PROSITE-ProRule" id="PRU00169"/>
    </source>
</evidence>
<dbReference type="PROSITE" id="PS50110">
    <property type="entry name" value="RESPONSE_REGULATORY"/>
    <property type="match status" value="1"/>
</dbReference>
<dbReference type="InterPro" id="IPR004358">
    <property type="entry name" value="Sig_transdc_His_kin-like_C"/>
</dbReference>
<dbReference type="CDD" id="cd19920">
    <property type="entry name" value="REC_PA4781-like"/>
    <property type="match status" value="1"/>
</dbReference>
<dbReference type="Gene3D" id="3.40.50.2300">
    <property type="match status" value="1"/>
</dbReference>
<dbReference type="eggNOG" id="COG2205">
    <property type="taxonomic scope" value="Bacteria"/>
</dbReference>
<evidence type="ECO:0000256" key="1">
    <source>
        <dbReference type="ARBA" id="ARBA00000085"/>
    </source>
</evidence>
<dbReference type="SMART" id="SM00387">
    <property type="entry name" value="HATPase_c"/>
    <property type="match status" value="1"/>
</dbReference>
<proteinExistence type="predicted"/>
<dbReference type="SUPFAM" id="SSF52172">
    <property type="entry name" value="CheY-like"/>
    <property type="match status" value="1"/>
</dbReference>
<dbReference type="RefSeq" id="WP_013323425.1">
    <property type="nucleotide sequence ID" value="NC_014501.1"/>
</dbReference>
<dbReference type="InterPro" id="IPR005467">
    <property type="entry name" value="His_kinase_dom"/>
</dbReference>
<dbReference type="OrthoDB" id="418136at2"/>
<evidence type="ECO:0000313" key="9">
    <source>
        <dbReference type="EMBL" id="ADN15356.1"/>
    </source>
</evidence>
<keyword evidence="3 6" id="KW-0597">Phosphoprotein</keyword>
<dbReference type="CDD" id="cd00075">
    <property type="entry name" value="HATPase"/>
    <property type="match status" value="1"/>
</dbReference>
<dbReference type="PANTHER" id="PTHR43547">
    <property type="entry name" value="TWO-COMPONENT HISTIDINE KINASE"/>
    <property type="match status" value="1"/>
</dbReference>
<dbReference type="Pfam" id="PF02518">
    <property type="entry name" value="HATPase_c"/>
    <property type="match status" value="1"/>
</dbReference>
<dbReference type="GO" id="GO:0000155">
    <property type="term" value="F:phosphorelay sensor kinase activity"/>
    <property type="evidence" value="ECO:0007669"/>
    <property type="project" value="InterPro"/>
</dbReference>
<keyword evidence="4 9" id="KW-0418">Kinase</keyword>
<feature type="modified residue" description="4-aspartylphosphate" evidence="6">
    <location>
        <position position="54"/>
    </location>
</feature>
<evidence type="ECO:0000256" key="2">
    <source>
        <dbReference type="ARBA" id="ARBA00012438"/>
    </source>
</evidence>
<comment type="catalytic activity">
    <reaction evidence="1">
        <text>ATP + protein L-histidine = ADP + protein N-phospho-L-histidine.</text>
        <dbReference type="EC" id="2.7.13.3"/>
    </reaction>
</comment>
<dbReference type="InterPro" id="IPR036890">
    <property type="entry name" value="HATPase_C_sf"/>
</dbReference>
<evidence type="ECO:0000256" key="5">
    <source>
        <dbReference type="ARBA" id="ARBA00023012"/>
    </source>
</evidence>
<dbReference type="AlphaFoldDB" id="E0UDP3"/>
<dbReference type="Gene3D" id="1.10.287.130">
    <property type="match status" value="1"/>
</dbReference>
<evidence type="ECO:0000259" key="7">
    <source>
        <dbReference type="PROSITE" id="PS50109"/>
    </source>
</evidence>
<feature type="domain" description="Histidine kinase" evidence="7">
    <location>
        <begin position="150"/>
        <end position="378"/>
    </location>
</feature>
<dbReference type="HOGENOM" id="CLU_000445_114_72_3"/>
<evidence type="ECO:0000313" key="10">
    <source>
        <dbReference type="Proteomes" id="UP000008206"/>
    </source>
</evidence>
<dbReference type="SUPFAM" id="SSF55874">
    <property type="entry name" value="ATPase domain of HSP90 chaperone/DNA topoisomerase II/histidine kinase"/>
    <property type="match status" value="1"/>
</dbReference>
<dbReference type="Proteomes" id="UP000008206">
    <property type="component" value="Chromosome"/>
</dbReference>
<accession>E0UDP3</accession>
<dbReference type="InterPro" id="IPR003594">
    <property type="entry name" value="HATPase_dom"/>
</dbReference>